<dbReference type="RefSeq" id="WP_004484559.1">
    <property type="nucleotide sequence ID" value="NZ_AHON02000028.1"/>
</dbReference>
<keyword evidence="1" id="KW-0802">TPR repeat</keyword>
<proteinExistence type="predicted"/>
<dbReference type="Proteomes" id="UP000006329">
    <property type="component" value="Unassembled WGS sequence"/>
</dbReference>
<name>A0A0E2BHM9_9LEPT</name>
<evidence type="ECO:0000313" key="2">
    <source>
        <dbReference type="EMBL" id="EKO34664.1"/>
    </source>
</evidence>
<accession>A0A0E2BHM9</accession>
<comment type="caution">
    <text evidence="2">The sequence shown here is derived from an EMBL/GenBank/DDBJ whole genome shotgun (WGS) entry which is preliminary data.</text>
</comment>
<reference evidence="2" key="1">
    <citation type="submission" date="2012-10" db="EMBL/GenBank/DDBJ databases">
        <authorList>
            <person name="Harkins D.M."/>
            <person name="Durkin A.S."/>
            <person name="Brinkac L.M."/>
            <person name="Haft D.H."/>
            <person name="Selengut J.D."/>
            <person name="Sanka R."/>
            <person name="DePew J."/>
            <person name="Purushe J."/>
            <person name="Matthias M.A."/>
            <person name="Vinetz J.M."/>
            <person name="Sutton G.G."/>
            <person name="Nierman W.C."/>
            <person name="Fouts D.E."/>
        </authorList>
    </citation>
    <scope>NUCLEOTIDE SEQUENCE [LARGE SCALE GENOMIC DNA]</scope>
    <source>
        <strain evidence="2">MOR084</strain>
    </source>
</reference>
<gene>
    <name evidence="2" type="ORF">LEP1GSC179_4107</name>
</gene>
<dbReference type="EMBL" id="AHON02000028">
    <property type="protein sequence ID" value="EKO34664.1"/>
    <property type="molecule type" value="Genomic_DNA"/>
</dbReference>
<dbReference type="SMART" id="SM00028">
    <property type="entry name" value="TPR"/>
    <property type="match status" value="2"/>
</dbReference>
<organism evidence="2 3">
    <name type="scientific">Leptospira santarosai str. MOR084</name>
    <dbReference type="NCBI Taxonomy" id="1049984"/>
    <lineage>
        <taxon>Bacteria</taxon>
        <taxon>Pseudomonadati</taxon>
        <taxon>Spirochaetota</taxon>
        <taxon>Spirochaetia</taxon>
        <taxon>Leptospirales</taxon>
        <taxon>Leptospiraceae</taxon>
        <taxon>Leptospira</taxon>
    </lineage>
</organism>
<evidence type="ECO:0000256" key="1">
    <source>
        <dbReference type="PROSITE-ProRule" id="PRU00339"/>
    </source>
</evidence>
<dbReference type="AlphaFoldDB" id="A0A0E2BHM9"/>
<keyword evidence="3" id="KW-1185">Reference proteome</keyword>
<feature type="repeat" description="TPR" evidence="1">
    <location>
        <begin position="98"/>
        <end position="131"/>
    </location>
</feature>
<protein>
    <submittedName>
        <fullName evidence="2">Tetratricopeptide repeat protein</fullName>
    </submittedName>
</protein>
<dbReference type="InterPro" id="IPR019734">
    <property type="entry name" value="TPR_rpt"/>
</dbReference>
<dbReference type="Gene3D" id="1.25.40.10">
    <property type="entry name" value="Tetratricopeptide repeat domain"/>
    <property type="match status" value="1"/>
</dbReference>
<dbReference type="PROSITE" id="PS50005">
    <property type="entry name" value="TPR"/>
    <property type="match status" value="1"/>
</dbReference>
<dbReference type="InterPro" id="IPR011990">
    <property type="entry name" value="TPR-like_helical_dom_sf"/>
</dbReference>
<sequence length="318" mass="37772">MMSNKNHDDLEHLIARMYQLYNRADDQGVYDILKRIRELTPEFQPEPKIILVERIITQPWNNQALKLCQEAEKAIQEKRFIRGLNQSQKALQISPFFSMAYLRIGLSYLLQKDLENAFLNLQKALALDRKYSEAFYNLSRVHALRENKTEMLDYLEKAIVWSEKWQDYASKSLNDEHFRVYWKELNQIHDRFPIEPNLRKLYKYLQDHWFYEAFCLGKELFLIETDQLAVIEVMISSTKGIIRDLNEHEENVSIYNDQPLSFWKNKAIELENDRKVLIDSGKKSDVFSRFSAKPARNPEKLFIVSNELAEEILNGNNK</sequence>
<evidence type="ECO:0000313" key="3">
    <source>
        <dbReference type="Proteomes" id="UP000006329"/>
    </source>
</evidence>
<dbReference type="SUPFAM" id="SSF48452">
    <property type="entry name" value="TPR-like"/>
    <property type="match status" value="1"/>
</dbReference>